<gene>
    <name evidence="2" type="ORF">AYI70_g10198</name>
</gene>
<protein>
    <submittedName>
        <fullName evidence="2">Uncharacterized protein</fullName>
    </submittedName>
</protein>
<feature type="compositionally biased region" description="Low complexity" evidence="1">
    <location>
        <begin position="30"/>
        <end position="42"/>
    </location>
</feature>
<feature type="compositionally biased region" description="Polar residues" evidence="1">
    <location>
        <begin position="43"/>
        <end position="52"/>
    </location>
</feature>
<dbReference type="EMBL" id="LSSN01004903">
    <property type="protein sequence ID" value="OMJ10650.1"/>
    <property type="molecule type" value="Genomic_DNA"/>
</dbReference>
<proteinExistence type="predicted"/>
<comment type="caution">
    <text evidence="2">The sequence shown here is derived from an EMBL/GenBank/DDBJ whole genome shotgun (WGS) entry which is preliminary data.</text>
</comment>
<evidence type="ECO:0000313" key="3">
    <source>
        <dbReference type="Proteomes" id="UP000187283"/>
    </source>
</evidence>
<reference evidence="2 3" key="1">
    <citation type="submission" date="2017-01" db="EMBL/GenBank/DDBJ databases">
        <authorList>
            <person name="Mah S.A."/>
            <person name="Swanson W.J."/>
            <person name="Moy G.W."/>
            <person name="Vacquier V.D."/>
        </authorList>
    </citation>
    <scope>NUCLEOTIDE SEQUENCE [LARGE SCALE GENOMIC DNA]</scope>
    <source>
        <strain evidence="2 3">GSMNP</strain>
    </source>
</reference>
<name>A0A1R1X7P5_9FUNG</name>
<organism evidence="2 3">
    <name type="scientific">Smittium culicis</name>
    <dbReference type="NCBI Taxonomy" id="133412"/>
    <lineage>
        <taxon>Eukaryota</taxon>
        <taxon>Fungi</taxon>
        <taxon>Fungi incertae sedis</taxon>
        <taxon>Zoopagomycota</taxon>
        <taxon>Kickxellomycotina</taxon>
        <taxon>Harpellomycetes</taxon>
        <taxon>Harpellales</taxon>
        <taxon>Legeriomycetaceae</taxon>
        <taxon>Smittium</taxon>
    </lineage>
</organism>
<feature type="non-terminal residue" evidence="2">
    <location>
        <position position="52"/>
    </location>
</feature>
<evidence type="ECO:0000313" key="2">
    <source>
        <dbReference type="EMBL" id="OMJ10650.1"/>
    </source>
</evidence>
<dbReference type="Proteomes" id="UP000187283">
    <property type="component" value="Unassembled WGS sequence"/>
</dbReference>
<accession>A0A1R1X7P5</accession>
<keyword evidence="3" id="KW-1185">Reference proteome</keyword>
<evidence type="ECO:0000256" key="1">
    <source>
        <dbReference type="SAM" id="MobiDB-lite"/>
    </source>
</evidence>
<dbReference type="AlphaFoldDB" id="A0A1R1X7P5"/>
<feature type="region of interest" description="Disordered" evidence="1">
    <location>
        <begin position="21"/>
        <end position="52"/>
    </location>
</feature>
<sequence>MDQEALDALISEKSAAKRQCFQHCRKHQQSSNNKNSISSNSITAQRTDAATT</sequence>